<evidence type="ECO:0000256" key="1">
    <source>
        <dbReference type="SAM" id="MobiDB-lite"/>
    </source>
</evidence>
<dbReference type="OrthoDB" id="5835136at2759"/>
<dbReference type="InterPro" id="IPR012336">
    <property type="entry name" value="Thioredoxin-like_fold"/>
</dbReference>
<dbReference type="CDD" id="cd03193">
    <property type="entry name" value="GST_C_Metaxin"/>
    <property type="match status" value="1"/>
</dbReference>
<evidence type="ECO:0000259" key="3">
    <source>
        <dbReference type="Pfam" id="PF17172"/>
    </source>
</evidence>
<dbReference type="AlphaFoldDB" id="A0A0K9PI38"/>
<dbReference type="InterPro" id="IPR033468">
    <property type="entry name" value="Metaxin_GST"/>
</dbReference>
<dbReference type="OMA" id="YFQTRCL"/>
<feature type="domain" description="Metaxin glutathione S-transferase" evidence="2">
    <location>
        <begin position="185"/>
        <end position="245"/>
    </location>
</feature>
<accession>A0A0K9PI38</accession>
<dbReference type="InterPro" id="IPR050931">
    <property type="entry name" value="Mito_Protein_Transport_Metaxin"/>
</dbReference>
<dbReference type="GO" id="GO:0001401">
    <property type="term" value="C:SAM complex"/>
    <property type="evidence" value="ECO:0000318"/>
    <property type="project" value="GO_Central"/>
</dbReference>
<dbReference type="Pfam" id="PF17172">
    <property type="entry name" value="GST_N_4"/>
    <property type="match status" value="1"/>
</dbReference>
<evidence type="ECO:0000313" key="4">
    <source>
        <dbReference type="EMBL" id="KMZ68723.1"/>
    </source>
</evidence>
<feature type="region of interest" description="Disordered" evidence="1">
    <location>
        <begin position="255"/>
        <end position="294"/>
    </location>
</feature>
<dbReference type="Proteomes" id="UP000036987">
    <property type="component" value="Unassembled WGS sequence"/>
</dbReference>
<dbReference type="Pfam" id="PF17171">
    <property type="entry name" value="GST_C_6"/>
    <property type="match status" value="1"/>
</dbReference>
<name>A0A0K9PI38_ZOSMR</name>
<feature type="compositionally biased region" description="Polar residues" evidence="1">
    <location>
        <begin position="267"/>
        <end position="278"/>
    </location>
</feature>
<dbReference type="EMBL" id="LFYR01000811">
    <property type="protein sequence ID" value="KMZ68723.1"/>
    <property type="molecule type" value="Genomic_DNA"/>
</dbReference>
<evidence type="ECO:0000259" key="2">
    <source>
        <dbReference type="Pfam" id="PF17171"/>
    </source>
</evidence>
<organism evidence="4 5">
    <name type="scientific">Zostera marina</name>
    <name type="common">Eelgrass</name>
    <dbReference type="NCBI Taxonomy" id="29655"/>
    <lineage>
        <taxon>Eukaryota</taxon>
        <taxon>Viridiplantae</taxon>
        <taxon>Streptophyta</taxon>
        <taxon>Embryophyta</taxon>
        <taxon>Tracheophyta</taxon>
        <taxon>Spermatophyta</taxon>
        <taxon>Magnoliopsida</taxon>
        <taxon>Liliopsida</taxon>
        <taxon>Zosteraceae</taxon>
        <taxon>Zostera</taxon>
    </lineage>
</organism>
<gene>
    <name evidence="4" type="ORF">ZOSMA_22G00060</name>
</gene>
<reference evidence="5" key="1">
    <citation type="journal article" date="2016" name="Nature">
        <title>The genome of the seagrass Zostera marina reveals angiosperm adaptation to the sea.</title>
        <authorList>
            <person name="Olsen J.L."/>
            <person name="Rouze P."/>
            <person name="Verhelst B."/>
            <person name="Lin Y.-C."/>
            <person name="Bayer T."/>
            <person name="Collen J."/>
            <person name="Dattolo E."/>
            <person name="De Paoli E."/>
            <person name="Dittami S."/>
            <person name="Maumus F."/>
            <person name="Michel G."/>
            <person name="Kersting A."/>
            <person name="Lauritano C."/>
            <person name="Lohaus R."/>
            <person name="Toepel M."/>
            <person name="Tonon T."/>
            <person name="Vanneste K."/>
            <person name="Amirebrahimi M."/>
            <person name="Brakel J."/>
            <person name="Bostroem C."/>
            <person name="Chovatia M."/>
            <person name="Grimwood J."/>
            <person name="Jenkins J.W."/>
            <person name="Jueterbock A."/>
            <person name="Mraz A."/>
            <person name="Stam W.T."/>
            <person name="Tice H."/>
            <person name="Bornberg-Bauer E."/>
            <person name="Green P.J."/>
            <person name="Pearson G.A."/>
            <person name="Procaccini G."/>
            <person name="Duarte C.M."/>
            <person name="Schmutz J."/>
            <person name="Reusch T.B.H."/>
            <person name="Van de Peer Y."/>
        </authorList>
    </citation>
    <scope>NUCLEOTIDE SEQUENCE [LARGE SCALE GENOMIC DNA]</scope>
    <source>
        <strain evidence="5">cv. Finnish</strain>
    </source>
</reference>
<feature type="domain" description="Thioredoxin-like fold" evidence="3">
    <location>
        <begin position="37"/>
        <end position="132"/>
    </location>
</feature>
<proteinExistence type="predicted"/>
<dbReference type="PANTHER" id="PTHR12289">
    <property type="entry name" value="METAXIN RELATED"/>
    <property type="match status" value="1"/>
</dbReference>
<evidence type="ECO:0000313" key="5">
    <source>
        <dbReference type="Proteomes" id="UP000036987"/>
    </source>
</evidence>
<sequence length="337" mass="38420">MGDGNIGEGQKASDGETPSELILVARKACFGLPTACPTCLPVYLYLRLANVSFQLHYDRFNPDSDHVPYVEFGDYAALNNENGGVIEKLKEDEIVDLDSKLQNQSMPDWCSTKAMISTWLEDAATYELWIASDGSAANEIYFSDLPWPIRKALHWNQRRVVRNKFELTYSHSLEKEKEIYRKAGAAYDALSLRLGDQRFFFENRPTSLDALFLGHALFVLQTSDDNWELRKLLTKHENLIKYADNLKHEFLDTSLSSSVPRSPLDPSVSSTPRGWSSDRSSHKPKPKREKTDEEKTFRRKAKYFIATQLISVLVFLTVMGGSENGDLDMDDDEDWNE</sequence>
<dbReference type="GO" id="GO:0006626">
    <property type="term" value="P:protein targeting to mitochondrion"/>
    <property type="evidence" value="ECO:0000318"/>
    <property type="project" value="GO_Central"/>
</dbReference>
<protein>
    <submittedName>
        <fullName evidence="4">Metaxin-related</fullName>
    </submittedName>
</protein>
<comment type="caution">
    <text evidence="4">The sequence shown here is derived from an EMBL/GenBank/DDBJ whole genome shotgun (WGS) entry which is preliminary data.</text>
</comment>
<dbReference type="PANTHER" id="PTHR12289:SF41">
    <property type="entry name" value="FAILED AXON CONNECTIONS-RELATED"/>
    <property type="match status" value="1"/>
</dbReference>
<keyword evidence="5" id="KW-1185">Reference proteome</keyword>
<dbReference type="STRING" id="29655.A0A0K9PI38"/>